<dbReference type="SMART" id="SM00388">
    <property type="entry name" value="HisKA"/>
    <property type="match status" value="1"/>
</dbReference>
<dbReference type="InterPro" id="IPR003594">
    <property type="entry name" value="HATPase_dom"/>
</dbReference>
<evidence type="ECO:0000256" key="3">
    <source>
        <dbReference type="ARBA" id="ARBA00022553"/>
    </source>
</evidence>
<feature type="domain" description="Histidine kinase" evidence="7">
    <location>
        <begin position="330"/>
        <end position="550"/>
    </location>
</feature>
<dbReference type="InterPro" id="IPR036890">
    <property type="entry name" value="HATPase_C_sf"/>
</dbReference>
<dbReference type="InterPro" id="IPR035965">
    <property type="entry name" value="PAS-like_dom_sf"/>
</dbReference>
<evidence type="ECO:0000256" key="5">
    <source>
        <dbReference type="ARBA" id="ARBA00022777"/>
    </source>
</evidence>
<dbReference type="InterPro" id="IPR000014">
    <property type="entry name" value="PAS"/>
</dbReference>
<dbReference type="STRING" id="1715691.TA5113_01130"/>
<dbReference type="Pfam" id="PF02518">
    <property type="entry name" value="HATPase_c"/>
    <property type="match status" value="1"/>
</dbReference>
<dbReference type="InterPro" id="IPR004358">
    <property type="entry name" value="Sig_transdc_His_kin-like_C"/>
</dbReference>
<dbReference type="Gene3D" id="3.40.50.2300">
    <property type="match status" value="1"/>
</dbReference>
<dbReference type="InterPro" id="IPR003661">
    <property type="entry name" value="HisK_dim/P_dom"/>
</dbReference>
<protein>
    <recommendedName>
        <fullName evidence="2">histidine kinase</fullName>
        <ecNumber evidence="2">2.7.13.3</ecNumber>
    </recommendedName>
</protein>
<dbReference type="InterPro" id="IPR013767">
    <property type="entry name" value="PAS_fold"/>
</dbReference>
<dbReference type="SUPFAM" id="SSF55874">
    <property type="entry name" value="ATPase domain of HSP90 chaperone/DNA topoisomerase II/histidine kinase"/>
    <property type="match status" value="1"/>
</dbReference>
<evidence type="ECO:0000256" key="6">
    <source>
        <dbReference type="PROSITE-ProRule" id="PRU00169"/>
    </source>
</evidence>
<evidence type="ECO:0000256" key="4">
    <source>
        <dbReference type="ARBA" id="ARBA00022679"/>
    </source>
</evidence>
<accession>A0A0P1J9A8</accession>
<dbReference type="SUPFAM" id="SSF55785">
    <property type="entry name" value="PYP-like sensor domain (PAS domain)"/>
    <property type="match status" value="1"/>
</dbReference>
<dbReference type="EMBL" id="CYUE01000020">
    <property type="protein sequence ID" value="CUK26492.1"/>
    <property type="molecule type" value="Genomic_DNA"/>
</dbReference>
<keyword evidence="5 11" id="KW-0418">Kinase</keyword>
<dbReference type="AlphaFoldDB" id="A0A0P1J9A8"/>
<evidence type="ECO:0000256" key="2">
    <source>
        <dbReference type="ARBA" id="ARBA00012438"/>
    </source>
</evidence>
<dbReference type="CDD" id="cd00082">
    <property type="entry name" value="HisKA"/>
    <property type="match status" value="1"/>
</dbReference>
<dbReference type="PROSITE" id="PS50110">
    <property type="entry name" value="RESPONSE_REGULATORY"/>
    <property type="match status" value="1"/>
</dbReference>
<keyword evidence="4 11" id="KW-0808">Transferase</keyword>
<dbReference type="GO" id="GO:0006355">
    <property type="term" value="P:regulation of DNA-templated transcription"/>
    <property type="evidence" value="ECO:0007669"/>
    <property type="project" value="InterPro"/>
</dbReference>
<dbReference type="NCBIfam" id="TIGR00229">
    <property type="entry name" value="sensory_box"/>
    <property type="match status" value="1"/>
</dbReference>
<dbReference type="PROSITE" id="PS50109">
    <property type="entry name" value="HIS_KIN"/>
    <property type="match status" value="1"/>
</dbReference>
<dbReference type="Gene3D" id="1.10.287.130">
    <property type="match status" value="1"/>
</dbReference>
<name>A0A0P1J9A8_9RHOB</name>
<dbReference type="InterPro" id="IPR001789">
    <property type="entry name" value="Sig_transdc_resp-reg_receiver"/>
</dbReference>
<gene>
    <name evidence="11" type="primary">luxQ</name>
    <name evidence="11" type="ORF">TA5114_02303</name>
</gene>
<dbReference type="Proteomes" id="UP000051184">
    <property type="component" value="Unassembled WGS sequence"/>
</dbReference>
<comment type="catalytic activity">
    <reaction evidence="1">
        <text>ATP + protein L-histidine = ADP + protein N-phospho-L-histidine.</text>
        <dbReference type="EC" id="2.7.13.3"/>
    </reaction>
</comment>
<dbReference type="SUPFAM" id="SSF47226">
    <property type="entry name" value="Histidine-containing phosphotransfer domain, HPT domain"/>
    <property type="match status" value="1"/>
</dbReference>
<dbReference type="CDD" id="cd16922">
    <property type="entry name" value="HATPase_EvgS-ArcB-TorS-like"/>
    <property type="match status" value="1"/>
</dbReference>
<dbReference type="InterPro" id="IPR011006">
    <property type="entry name" value="CheY-like_superfamily"/>
</dbReference>
<dbReference type="SMART" id="SM00387">
    <property type="entry name" value="HATPase_c"/>
    <property type="match status" value="1"/>
</dbReference>
<keyword evidence="12" id="KW-1185">Reference proteome</keyword>
<dbReference type="Gene3D" id="3.30.450.20">
    <property type="entry name" value="PAS domain"/>
    <property type="match status" value="1"/>
</dbReference>
<dbReference type="InterPro" id="IPR000700">
    <property type="entry name" value="PAS-assoc_C"/>
</dbReference>
<dbReference type="PRINTS" id="PR00344">
    <property type="entry name" value="BCTRLSENSOR"/>
</dbReference>
<organism evidence="11 12">
    <name type="scientific">Cognatishimia activa</name>
    <dbReference type="NCBI Taxonomy" id="1715691"/>
    <lineage>
        <taxon>Bacteria</taxon>
        <taxon>Pseudomonadati</taxon>
        <taxon>Pseudomonadota</taxon>
        <taxon>Alphaproteobacteria</taxon>
        <taxon>Rhodobacterales</taxon>
        <taxon>Paracoccaceae</taxon>
        <taxon>Cognatishimia</taxon>
    </lineage>
</organism>
<dbReference type="InterPro" id="IPR005467">
    <property type="entry name" value="His_kinase_dom"/>
</dbReference>
<dbReference type="GO" id="GO:0000155">
    <property type="term" value="F:phosphorelay sensor kinase activity"/>
    <property type="evidence" value="ECO:0007669"/>
    <property type="project" value="InterPro"/>
</dbReference>
<keyword evidence="3 6" id="KW-0597">Phosphoprotein</keyword>
<evidence type="ECO:0000259" key="10">
    <source>
        <dbReference type="PROSITE" id="PS50113"/>
    </source>
</evidence>
<dbReference type="InterPro" id="IPR036641">
    <property type="entry name" value="HPT_dom_sf"/>
</dbReference>
<evidence type="ECO:0000259" key="8">
    <source>
        <dbReference type="PROSITE" id="PS50110"/>
    </source>
</evidence>
<sequence>MDDLRELRSAKSDTVQWTLSQVEIEYLDFSLSLREAMESDAPDLASLRRDFDVFFSRHDIVANGLVFEDARLQENFSAAEKSIEAFLQKSAPLIDADDATLGASLDQLYADTVEIRPVVRGLYVSGLSHFADASDQLRAHLSSTLLELSAVTGILLLSMGALVMYTRAADANSRQRGHDLARANAHMETILSTSLDGVIVSDHSGLILDYNSAAETIFGFSTEEAIGSSIGDLIVPPELRDAHNAGMKRMQETGQKKLVGKGRIRIESLRKDGSRFPVELALQSGHGPDGDILIAFLRDISAQVESEEELTEARDQALAGEKAKAEFLTVMSHEIRTPLSGLLGNLSLMENTSMSGEQKQFANNMTISGRQLLKHVNSILDIARFESGRLPIQEETFHLGEFFQEIVDSQSGGAEQHGTAMSWTWMGAPLTWVKNDKGHLEQILLNLVGNAVKFTDNGRVDIELEQIGHRGASPMLEIRVIDTGRGIAEADLERIFEEFETTNRAGGDTGSTGLGLAIARRLATQMGGEIGVESTLGEGSVFWLRLPMPEGHEPKEVASDIDETVAAPLHLLLVEDNEMNAFVVEKMLRAEGHSVVLATDGFEAIDWAEKADFDGILMDINMPKLDGLEATKRIRANVRRARKTPIFAFSANVLPEDTKRFRDSGMDGFIGKPVQIEELRAALSAIGATPERVSETKPEETMETSEAKAMFGDKYDTFLTRFVSEGDALAAWLNTPPLEDEELRQRCHKIASTAGLFGAVPYQNALQHAETLVKTGEEVPAAAITDILDTWERAKTGLAAA</sequence>
<dbReference type="SMART" id="SM00448">
    <property type="entry name" value="REC"/>
    <property type="match status" value="1"/>
</dbReference>
<dbReference type="PROSITE" id="PS50112">
    <property type="entry name" value="PAS"/>
    <property type="match status" value="1"/>
</dbReference>
<dbReference type="SUPFAM" id="SSF47384">
    <property type="entry name" value="Homodimeric domain of signal transducing histidine kinase"/>
    <property type="match status" value="1"/>
</dbReference>
<evidence type="ECO:0000259" key="9">
    <source>
        <dbReference type="PROSITE" id="PS50112"/>
    </source>
</evidence>
<dbReference type="SMART" id="SM00091">
    <property type="entry name" value="PAS"/>
    <property type="match status" value="1"/>
</dbReference>
<dbReference type="Pfam" id="PF00512">
    <property type="entry name" value="HisKA"/>
    <property type="match status" value="1"/>
</dbReference>
<dbReference type="CDD" id="cd00130">
    <property type="entry name" value="PAS"/>
    <property type="match status" value="1"/>
</dbReference>
<dbReference type="Pfam" id="PF00989">
    <property type="entry name" value="PAS"/>
    <property type="match status" value="1"/>
</dbReference>
<dbReference type="PROSITE" id="PS50113">
    <property type="entry name" value="PAC"/>
    <property type="match status" value="1"/>
</dbReference>
<feature type="domain" description="PAS" evidence="9">
    <location>
        <begin position="183"/>
        <end position="254"/>
    </location>
</feature>
<dbReference type="InterPro" id="IPR036097">
    <property type="entry name" value="HisK_dim/P_sf"/>
</dbReference>
<proteinExistence type="predicted"/>
<dbReference type="CDD" id="cd17546">
    <property type="entry name" value="REC_hyHK_CKI1_RcsC-like"/>
    <property type="match status" value="1"/>
</dbReference>
<dbReference type="PANTHER" id="PTHR43047">
    <property type="entry name" value="TWO-COMPONENT HISTIDINE PROTEIN KINASE"/>
    <property type="match status" value="1"/>
</dbReference>
<feature type="domain" description="Response regulatory" evidence="8">
    <location>
        <begin position="570"/>
        <end position="687"/>
    </location>
</feature>
<evidence type="ECO:0000256" key="1">
    <source>
        <dbReference type="ARBA" id="ARBA00000085"/>
    </source>
</evidence>
<feature type="modified residue" description="4-aspartylphosphate" evidence="6">
    <location>
        <position position="619"/>
    </location>
</feature>
<evidence type="ECO:0000259" key="7">
    <source>
        <dbReference type="PROSITE" id="PS50109"/>
    </source>
</evidence>
<evidence type="ECO:0000313" key="11">
    <source>
        <dbReference type="EMBL" id="CUK26492.1"/>
    </source>
</evidence>
<reference evidence="12" key="1">
    <citation type="submission" date="2015-09" db="EMBL/GenBank/DDBJ databases">
        <authorList>
            <person name="Rodrigo-Torres Lidia"/>
            <person name="Arahal R.David."/>
        </authorList>
    </citation>
    <scope>NUCLEOTIDE SEQUENCE [LARGE SCALE GENOMIC DNA]</scope>
    <source>
        <strain evidence="12">CECT 5114</strain>
    </source>
</reference>
<dbReference type="PANTHER" id="PTHR43047:SF64">
    <property type="entry name" value="HISTIDINE KINASE CONTAINING CHEY-HOMOLOGOUS RECEIVER DOMAIN AND PAS DOMAIN-RELATED"/>
    <property type="match status" value="1"/>
</dbReference>
<feature type="domain" description="PAC" evidence="10">
    <location>
        <begin position="262"/>
        <end position="312"/>
    </location>
</feature>
<evidence type="ECO:0000313" key="12">
    <source>
        <dbReference type="Proteomes" id="UP000051184"/>
    </source>
</evidence>
<dbReference type="Pfam" id="PF00072">
    <property type="entry name" value="Response_reg"/>
    <property type="match status" value="1"/>
</dbReference>
<dbReference type="Gene3D" id="3.30.565.10">
    <property type="entry name" value="Histidine kinase-like ATPase, C-terminal domain"/>
    <property type="match status" value="1"/>
</dbReference>
<dbReference type="EC" id="2.7.13.3" evidence="2"/>
<dbReference type="SUPFAM" id="SSF52172">
    <property type="entry name" value="CheY-like"/>
    <property type="match status" value="1"/>
</dbReference>